<feature type="modified residue" description="N6-carboxylysine" evidence="11">
    <location>
        <position position="228"/>
    </location>
</feature>
<dbReference type="EC" id="6.3.2.-" evidence="11"/>
<organism evidence="16 17">
    <name type="scientific">Oscillochloris trichoides DG-6</name>
    <dbReference type="NCBI Taxonomy" id="765420"/>
    <lineage>
        <taxon>Bacteria</taxon>
        <taxon>Bacillati</taxon>
        <taxon>Chloroflexota</taxon>
        <taxon>Chloroflexia</taxon>
        <taxon>Chloroflexales</taxon>
        <taxon>Chloroflexineae</taxon>
        <taxon>Oscillochloridaceae</taxon>
        <taxon>Oscillochloris</taxon>
    </lineage>
</organism>
<keyword evidence="5 11" id="KW-0547">Nucleotide-binding</keyword>
<comment type="PTM">
    <text evidence="11">Carboxylation is probably crucial for Mg(2+) binding and, consequently, for the gamma-phosphate positioning of ATP.</text>
</comment>
<dbReference type="GO" id="GO:0005737">
    <property type="term" value="C:cytoplasm"/>
    <property type="evidence" value="ECO:0007669"/>
    <property type="project" value="UniProtKB-SubCell"/>
</dbReference>
<keyword evidence="10 11" id="KW-0961">Cell wall biogenesis/degradation</keyword>
<dbReference type="UniPathway" id="UPA00219"/>
<dbReference type="HOGENOM" id="CLU_022291_4_1_0"/>
<comment type="pathway">
    <text evidence="11 12">Cell wall biogenesis; peptidoglycan biosynthesis.</text>
</comment>
<comment type="function">
    <text evidence="11">Catalyzes the addition of an amino acid to the nucleotide precursor UDP-N-acetylmuramoyl-L-alanyl-D-glutamate (UMAG) in the biosynthesis of bacterial cell-wall peptidoglycan.</text>
</comment>
<comment type="cofactor">
    <cofactor evidence="11">
        <name>Mg(2+)</name>
        <dbReference type="ChEBI" id="CHEBI:18420"/>
    </cofactor>
</comment>
<dbReference type="GO" id="GO:0004326">
    <property type="term" value="F:tetrahydrofolylpolyglutamate synthase activity"/>
    <property type="evidence" value="ECO:0007669"/>
    <property type="project" value="InterPro"/>
</dbReference>
<keyword evidence="6 11" id="KW-0067">ATP-binding</keyword>
<dbReference type="EMBL" id="ADVR01000007">
    <property type="protein sequence ID" value="EFO81693.1"/>
    <property type="molecule type" value="Genomic_DNA"/>
</dbReference>
<dbReference type="PANTHER" id="PTHR23135">
    <property type="entry name" value="MUR LIGASE FAMILY MEMBER"/>
    <property type="match status" value="1"/>
</dbReference>
<dbReference type="eggNOG" id="COG0769">
    <property type="taxonomic scope" value="Bacteria"/>
</dbReference>
<evidence type="ECO:0000256" key="12">
    <source>
        <dbReference type="RuleBase" id="RU004135"/>
    </source>
</evidence>
<dbReference type="HAMAP" id="MF_00208">
    <property type="entry name" value="MurE"/>
    <property type="match status" value="1"/>
</dbReference>
<keyword evidence="11" id="KW-0460">Magnesium</keyword>
<dbReference type="InterPro" id="IPR013221">
    <property type="entry name" value="Mur_ligase_cen"/>
</dbReference>
<dbReference type="GO" id="GO:0051301">
    <property type="term" value="P:cell division"/>
    <property type="evidence" value="ECO:0007669"/>
    <property type="project" value="UniProtKB-KW"/>
</dbReference>
<dbReference type="InterPro" id="IPR036615">
    <property type="entry name" value="Mur_ligase_C_dom_sf"/>
</dbReference>
<dbReference type="SUPFAM" id="SSF63418">
    <property type="entry name" value="MurE/MurF N-terminal domain"/>
    <property type="match status" value="1"/>
</dbReference>
<evidence type="ECO:0000256" key="2">
    <source>
        <dbReference type="ARBA" id="ARBA00022490"/>
    </source>
</evidence>
<evidence type="ECO:0000259" key="15">
    <source>
        <dbReference type="Pfam" id="PF08245"/>
    </source>
</evidence>
<evidence type="ECO:0000256" key="3">
    <source>
        <dbReference type="ARBA" id="ARBA00022598"/>
    </source>
</evidence>
<dbReference type="SUPFAM" id="SSF53244">
    <property type="entry name" value="MurD-like peptide ligases, peptide-binding domain"/>
    <property type="match status" value="1"/>
</dbReference>
<comment type="similarity">
    <text evidence="1 11">Belongs to the MurCDEF family. MurE subfamily.</text>
</comment>
<feature type="binding site" evidence="11">
    <location>
        <position position="196"/>
    </location>
    <ligand>
        <name>UDP-N-acetyl-alpha-D-muramoyl-L-alanyl-D-glutamate</name>
        <dbReference type="ChEBI" id="CHEBI:83900"/>
    </ligand>
</feature>
<name>E1IAT7_9CHLR</name>
<accession>E1IAT7</accession>
<evidence type="ECO:0000313" key="16">
    <source>
        <dbReference type="EMBL" id="EFO81693.1"/>
    </source>
</evidence>
<evidence type="ECO:0000256" key="6">
    <source>
        <dbReference type="ARBA" id="ARBA00022840"/>
    </source>
</evidence>
<evidence type="ECO:0000256" key="5">
    <source>
        <dbReference type="ARBA" id="ARBA00022741"/>
    </source>
</evidence>
<feature type="domain" description="Mur ligase C-terminal" evidence="14">
    <location>
        <begin position="356"/>
        <end position="487"/>
    </location>
</feature>
<feature type="binding site" evidence="11">
    <location>
        <position position="32"/>
    </location>
    <ligand>
        <name>UDP-N-acetyl-alpha-D-muramoyl-L-alanyl-D-glutamate</name>
        <dbReference type="ChEBI" id="CHEBI:83900"/>
    </ligand>
</feature>
<dbReference type="AlphaFoldDB" id="E1IAT7"/>
<keyword evidence="4 11" id="KW-0132">Cell division</keyword>
<dbReference type="InterPro" id="IPR000713">
    <property type="entry name" value="Mur_ligase_N"/>
</dbReference>
<keyword evidence="8 11" id="KW-0573">Peptidoglycan synthesis</keyword>
<dbReference type="InterPro" id="IPR035911">
    <property type="entry name" value="MurE/MurF_N"/>
</dbReference>
<dbReference type="InterPro" id="IPR036565">
    <property type="entry name" value="Mur-like_cat_sf"/>
</dbReference>
<evidence type="ECO:0000256" key="4">
    <source>
        <dbReference type="ARBA" id="ARBA00022618"/>
    </source>
</evidence>
<dbReference type="GO" id="GO:0008360">
    <property type="term" value="P:regulation of cell shape"/>
    <property type="evidence" value="ECO:0007669"/>
    <property type="project" value="UniProtKB-KW"/>
</dbReference>
<evidence type="ECO:0000256" key="8">
    <source>
        <dbReference type="ARBA" id="ARBA00022984"/>
    </source>
</evidence>
<keyword evidence="17" id="KW-1185">Reference proteome</keyword>
<dbReference type="Gene3D" id="3.90.190.20">
    <property type="entry name" value="Mur ligase, C-terminal domain"/>
    <property type="match status" value="1"/>
</dbReference>
<proteinExistence type="inferred from homology"/>
<dbReference type="OrthoDB" id="9800958at2"/>
<feature type="binding site" evidence="11">
    <location>
        <begin position="159"/>
        <end position="160"/>
    </location>
    <ligand>
        <name>UDP-N-acetyl-alpha-D-muramoyl-L-alanyl-D-glutamate</name>
        <dbReference type="ChEBI" id="CHEBI:83900"/>
    </ligand>
</feature>
<dbReference type="Gene3D" id="3.40.1390.10">
    <property type="entry name" value="MurE/MurF, N-terminal domain"/>
    <property type="match status" value="1"/>
</dbReference>
<comment type="caution">
    <text evidence="16">The sequence shown here is derived from an EMBL/GenBank/DDBJ whole genome shotgun (WGS) entry which is preliminary data.</text>
</comment>
<dbReference type="InterPro" id="IPR004101">
    <property type="entry name" value="Mur_ligase_C"/>
</dbReference>
<feature type="domain" description="Mur ligase N-terminal catalytic" evidence="13">
    <location>
        <begin position="26"/>
        <end position="101"/>
    </location>
</feature>
<gene>
    <name evidence="11" type="primary">murE</name>
    <name evidence="16" type="ORF">OSCT_0438</name>
</gene>
<evidence type="ECO:0000313" key="17">
    <source>
        <dbReference type="Proteomes" id="UP000054010"/>
    </source>
</evidence>
<evidence type="ECO:0000256" key="7">
    <source>
        <dbReference type="ARBA" id="ARBA00022960"/>
    </source>
</evidence>
<dbReference type="GO" id="GO:0009252">
    <property type="term" value="P:peptidoglycan biosynthetic process"/>
    <property type="evidence" value="ECO:0007669"/>
    <property type="project" value="UniProtKB-UniRule"/>
</dbReference>
<dbReference type="GO" id="GO:0005524">
    <property type="term" value="F:ATP binding"/>
    <property type="evidence" value="ECO:0007669"/>
    <property type="project" value="UniProtKB-UniRule"/>
</dbReference>
<sequence>MSVTLRDLLVGLETIGPPTDLDIPILGLAYDSRQVRPGWLFVAIRGFHVDGHQYVDHALKAGAVAVVVDVRHWNGPTTLGVPLITVADSRVALAPLAANFYAHPAAHLRTIGITGTKGKSTTTDLVSQVLEGGGLRTGMISTVDFKIGARRWPNTTRQSTPEAPEIQGLLHEMLDAGCSYAVLESTSHALSPYWNRLGNVYFDVAVFLNVTHEHLDYHGSFEQYRADKARLFAMLGEGQSEASCHQGDRVERPVWAIANADDPNCQFFLDAAPSYARRLTFGVRAAADVRAHAVASGPSGSHLRVTTPWGEAALHLQIPGSFNVSNALAALSVALSQGVPLERAITALEAVPGIRGRMQPIHLGQPFDVIVDYAHNPDSFEQVLSMLRPLTKGRMIAVFGSAGERDRAKRSVQGEIAGRYADLLVLTDEDPRGEDPAAIIAEIVEGAERAGKRVGDGYRCIPNRSEAIHVAIAAAQPGDLVLLLGKGHEGSIIYASGAIPWDEADVACQALRSLGYTKPDA</sequence>
<keyword evidence="9 11" id="KW-0131">Cell cycle</keyword>
<dbReference type="PROSITE" id="PS01011">
    <property type="entry name" value="FOLYLPOLYGLU_SYNT_1"/>
    <property type="match status" value="1"/>
</dbReference>
<dbReference type="Proteomes" id="UP000054010">
    <property type="component" value="Unassembled WGS sequence"/>
</dbReference>
<dbReference type="Pfam" id="PF01225">
    <property type="entry name" value="Mur_ligase"/>
    <property type="match status" value="1"/>
</dbReference>
<evidence type="ECO:0000256" key="10">
    <source>
        <dbReference type="ARBA" id="ARBA00023316"/>
    </source>
</evidence>
<feature type="binding site" evidence="11">
    <location>
        <begin position="115"/>
        <end position="121"/>
    </location>
    <ligand>
        <name>ATP</name>
        <dbReference type="ChEBI" id="CHEBI:30616"/>
    </ligand>
</feature>
<keyword evidence="7 11" id="KW-0133">Cell shape</keyword>
<dbReference type="GO" id="GO:0000287">
    <property type="term" value="F:magnesium ion binding"/>
    <property type="evidence" value="ECO:0007669"/>
    <property type="project" value="UniProtKB-UniRule"/>
</dbReference>
<dbReference type="GO" id="GO:0071555">
    <property type="term" value="P:cell wall organization"/>
    <property type="evidence" value="ECO:0007669"/>
    <property type="project" value="UniProtKB-KW"/>
</dbReference>
<evidence type="ECO:0000259" key="14">
    <source>
        <dbReference type="Pfam" id="PF02875"/>
    </source>
</evidence>
<dbReference type="Pfam" id="PF02875">
    <property type="entry name" value="Mur_ligase_C"/>
    <property type="match status" value="1"/>
</dbReference>
<dbReference type="STRING" id="765420.OSCT_0438"/>
<protein>
    <recommendedName>
        <fullName evidence="11">UDP-N-acetylmuramyl-tripeptide synthetase</fullName>
        <ecNumber evidence="11">6.3.2.-</ecNumber>
    </recommendedName>
    <alternativeName>
        <fullName evidence="11">UDP-MurNAc-tripeptide synthetase</fullName>
    </alternativeName>
</protein>
<dbReference type="Pfam" id="PF08245">
    <property type="entry name" value="Mur_ligase_M"/>
    <property type="match status" value="1"/>
</dbReference>
<feature type="domain" description="Mur ligase central" evidence="15">
    <location>
        <begin position="113"/>
        <end position="334"/>
    </location>
</feature>
<feature type="binding site" evidence="11">
    <location>
        <position position="186"/>
    </location>
    <ligand>
        <name>UDP-N-acetyl-alpha-D-muramoyl-L-alanyl-D-glutamate</name>
        <dbReference type="ChEBI" id="CHEBI:83900"/>
    </ligand>
</feature>
<dbReference type="SUPFAM" id="SSF53623">
    <property type="entry name" value="MurD-like peptide ligases, catalytic domain"/>
    <property type="match status" value="1"/>
</dbReference>
<evidence type="ECO:0000259" key="13">
    <source>
        <dbReference type="Pfam" id="PF01225"/>
    </source>
</evidence>
<reference evidence="16 17" key="1">
    <citation type="journal article" date="2011" name="J. Bacteriol.">
        <title>Draft genome sequence of the anoxygenic filamentous phototrophic bacterium Oscillochloris trichoides subsp. DG-6.</title>
        <authorList>
            <person name="Kuznetsov B.B."/>
            <person name="Ivanovsky R.N."/>
            <person name="Keppen O.I."/>
            <person name="Sukhacheva M.V."/>
            <person name="Bumazhkin B.K."/>
            <person name="Patutina E.O."/>
            <person name="Beletsky A.V."/>
            <person name="Mardanov A.V."/>
            <person name="Baslerov R.V."/>
            <person name="Panteleeva A.N."/>
            <person name="Kolganova T.V."/>
            <person name="Ravin N.V."/>
            <person name="Skryabin K.G."/>
        </authorList>
    </citation>
    <scope>NUCLEOTIDE SEQUENCE [LARGE SCALE GENOMIC DNA]</scope>
    <source>
        <strain evidence="16 17">DG-6</strain>
    </source>
</reference>
<keyword evidence="2 11" id="KW-0963">Cytoplasm</keyword>
<dbReference type="NCBIfam" id="NF001126">
    <property type="entry name" value="PRK00139.1-4"/>
    <property type="match status" value="1"/>
</dbReference>
<keyword evidence="3 11" id="KW-0436">Ligase</keyword>
<comment type="subcellular location">
    <subcellularLocation>
        <location evidence="11 12">Cytoplasm</location>
    </subcellularLocation>
</comment>
<dbReference type="InterPro" id="IPR018109">
    <property type="entry name" value="Folylpolyglutamate_synth_CS"/>
</dbReference>
<evidence type="ECO:0000256" key="11">
    <source>
        <dbReference type="HAMAP-Rule" id="MF_00208"/>
    </source>
</evidence>
<dbReference type="InterPro" id="IPR005761">
    <property type="entry name" value="UDP-N-AcMur-Glu-dNH2Pim_ligase"/>
</dbReference>
<comment type="caution">
    <text evidence="11">Lacks conserved residue(s) required for the propagation of feature annotation.</text>
</comment>
<dbReference type="Gene3D" id="3.40.1190.10">
    <property type="entry name" value="Mur-like, catalytic domain"/>
    <property type="match status" value="1"/>
</dbReference>
<evidence type="ECO:0000256" key="1">
    <source>
        <dbReference type="ARBA" id="ARBA00005898"/>
    </source>
</evidence>
<evidence type="ECO:0000256" key="9">
    <source>
        <dbReference type="ARBA" id="ARBA00023306"/>
    </source>
</evidence>
<dbReference type="PANTHER" id="PTHR23135:SF4">
    <property type="entry name" value="UDP-N-ACETYLMURAMOYL-L-ALANYL-D-GLUTAMATE--2,6-DIAMINOPIMELATE LIGASE MURE HOMOLOG, CHLOROPLASTIC"/>
    <property type="match status" value="1"/>
</dbReference>
<dbReference type="NCBIfam" id="TIGR01085">
    <property type="entry name" value="murE"/>
    <property type="match status" value="1"/>
</dbReference>